<organism evidence="2 3">
    <name type="scientific">Prorocentrum cordatum</name>
    <dbReference type="NCBI Taxonomy" id="2364126"/>
    <lineage>
        <taxon>Eukaryota</taxon>
        <taxon>Sar</taxon>
        <taxon>Alveolata</taxon>
        <taxon>Dinophyceae</taxon>
        <taxon>Prorocentrales</taxon>
        <taxon>Prorocentraceae</taxon>
        <taxon>Prorocentrum</taxon>
    </lineage>
</organism>
<feature type="non-terminal residue" evidence="2">
    <location>
        <position position="1"/>
    </location>
</feature>
<feature type="transmembrane region" description="Helical" evidence="1">
    <location>
        <begin position="12"/>
        <end position="29"/>
    </location>
</feature>
<dbReference type="EMBL" id="CAUYUJ010014994">
    <property type="protein sequence ID" value="CAK0848625.1"/>
    <property type="molecule type" value="Genomic_DNA"/>
</dbReference>
<keyword evidence="1" id="KW-0472">Membrane</keyword>
<gene>
    <name evidence="2" type="ORF">PCOR1329_LOCUS41517</name>
</gene>
<dbReference type="PANTHER" id="PTHR32251:SF17">
    <property type="entry name" value="STEROID 5-ALPHA REDUCTASE C-TERMINAL DOMAIN-CONTAINING PROTEIN"/>
    <property type="match status" value="1"/>
</dbReference>
<dbReference type="Pfam" id="PF06966">
    <property type="entry name" value="DUF1295"/>
    <property type="match status" value="1"/>
</dbReference>
<sequence length="181" mass="20212">RYRSACRSSPRLSAFRALSSSMVLLWAHSVKIHNVSIVDIFWACSFVISNCAYASHGAAQKAYAGRKALVLALTTAWASRLSTYLWWRNHVSAVGVGAGGSHEDFRYQKFRAFWDRNGLSYWWFSLLHVFTLQGALSFTVGAPLLAASTREQPQHWTLWDAAGFGAWVCGYISKGTLAIWS</sequence>
<comment type="caution">
    <text evidence="2">The sequence shown here is derived from an EMBL/GenBank/DDBJ whole genome shotgun (WGS) entry which is preliminary data.</text>
</comment>
<feature type="transmembrane region" description="Helical" evidence="1">
    <location>
        <begin position="121"/>
        <end position="146"/>
    </location>
</feature>
<keyword evidence="1" id="KW-0812">Transmembrane</keyword>
<dbReference type="Proteomes" id="UP001189429">
    <property type="component" value="Unassembled WGS sequence"/>
</dbReference>
<dbReference type="PANTHER" id="PTHR32251">
    <property type="entry name" value="3-OXO-5-ALPHA-STEROID 4-DEHYDROGENASE"/>
    <property type="match status" value="1"/>
</dbReference>
<proteinExistence type="predicted"/>
<evidence type="ECO:0000313" key="3">
    <source>
        <dbReference type="Proteomes" id="UP001189429"/>
    </source>
</evidence>
<reference evidence="2" key="1">
    <citation type="submission" date="2023-10" db="EMBL/GenBank/DDBJ databases">
        <authorList>
            <person name="Chen Y."/>
            <person name="Shah S."/>
            <person name="Dougan E. K."/>
            <person name="Thang M."/>
            <person name="Chan C."/>
        </authorList>
    </citation>
    <scope>NUCLEOTIDE SEQUENCE [LARGE SCALE GENOMIC DNA]</scope>
</reference>
<protein>
    <submittedName>
        <fullName evidence="2">Uncharacterized protein</fullName>
    </submittedName>
</protein>
<dbReference type="InterPro" id="IPR010721">
    <property type="entry name" value="UstE-like"/>
</dbReference>
<keyword evidence="1" id="KW-1133">Transmembrane helix</keyword>
<keyword evidence="3" id="KW-1185">Reference proteome</keyword>
<accession>A0ABN9TR42</accession>
<name>A0ABN9TR42_9DINO</name>
<evidence type="ECO:0000256" key="1">
    <source>
        <dbReference type="SAM" id="Phobius"/>
    </source>
</evidence>
<feature type="transmembrane region" description="Helical" evidence="1">
    <location>
        <begin position="158"/>
        <end position="180"/>
    </location>
</feature>
<feature type="transmembrane region" description="Helical" evidence="1">
    <location>
        <begin position="35"/>
        <end position="56"/>
    </location>
</feature>
<evidence type="ECO:0000313" key="2">
    <source>
        <dbReference type="EMBL" id="CAK0848625.1"/>
    </source>
</evidence>